<evidence type="ECO:0000313" key="3">
    <source>
        <dbReference type="Proteomes" id="UP001319060"/>
    </source>
</evidence>
<keyword evidence="1" id="KW-0812">Transmembrane</keyword>
<proteinExistence type="predicted"/>
<dbReference type="Proteomes" id="UP001319060">
    <property type="component" value="Unassembled WGS sequence"/>
</dbReference>
<dbReference type="Pfam" id="PF14184">
    <property type="entry name" value="YrvL"/>
    <property type="match status" value="1"/>
</dbReference>
<protein>
    <recommendedName>
        <fullName evidence="4">Regulatory protein YrvL</fullName>
    </recommendedName>
</protein>
<evidence type="ECO:0000256" key="1">
    <source>
        <dbReference type="SAM" id="Phobius"/>
    </source>
</evidence>
<evidence type="ECO:0000313" key="2">
    <source>
        <dbReference type="EMBL" id="MBN3545156.1"/>
    </source>
</evidence>
<organism evidence="2 3">
    <name type="scientific">Fictibacillus barbaricus</name>
    <dbReference type="NCBI Taxonomy" id="182136"/>
    <lineage>
        <taxon>Bacteria</taxon>
        <taxon>Bacillati</taxon>
        <taxon>Bacillota</taxon>
        <taxon>Bacilli</taxon>
        <taxon>Bacillales</taxon>
        <taxon>Fictibacillaceae</taxon>
        <taxon>Fictibacillus</taxon>
    </lineage>
</organism>
<feature type="transmembrane region" description="Helical" evidence="1">
    <location>
        <begin position="88"/>
        <end position="108"/>
    </location>
</feature>
<evidence type="ECO:0008006" key="4">
    <source>
        <dbReference type="Google" id="ProtNLM"/>
    </source>
</evidence>
<accession>A0ABS2ZEX9</accession>
<feature type="transmembrane region" description="Helical" evidence="1">
    <location>
        <begin position="55"/>
        <end position="76"/>
    </location>
</feature>
<keyword evidence="1" id="KW-1133">Transmembrane helix</keyword>
<dbReference type="EMBL" id="JAFHKS010000042">
    <property type="protein sequence ID" value="MBN3545156.1"/>
    <property type="molecule type" value="Genomic_DNA"/>
</dbReference>
<keyword evidence="1" id="KW-0472">Membrane</keyword>
<reference evidence="2 3" key="1">
    <citation type="submission" date="2021-01" db="EMBL/GenBank/DDBJ databases">
        <title>Genome Sequencing of Type Strains.</title>
        <authorList>
            <person name="Lemaire J.F."/>
            <person name="Inderbitzin P."/>
            <person name="Collins S.B."/>
            <person name="Wespe N."/>
            <person name="Knight-Connoni V."/>
        </authorList>
    </citation>
    <scope>NUCLEOTIDE SEQUENCE [LARGE SCALE GENOMIC DNA]</scope>
    <source>
        <strain evidence="2 3">DSM 14730</strain>
    </source>
</reference>
<gene>
    <name evidence="2" type="ORF">JYA64_07615</name>
</gene>
<comment type="caution">
    <text evidence="2">The sequence shown here is derived from an EMBL/GenBank/DDBJ whole genome shotgun (WGS) entry which is preliminary data.</text>
</comment>
<dbReference type="InterPro" id="IPR025912">
    <property type="entry name" value="YrvL"/>
</dbReference>
<dbReference type="RefSeq" id="WP_188403216.1">
    <property type="nucleotide sequence ID" value="NZ_BMCE01000002.1"/>
</dbReference>
<name>A0ABS2ZEX9_9BACL</name>
<keyword evidence="3" id="KW-1185">Reference proteome</keyword>
<sequence length="149" mass="16928">MSKQNESFRHLKWNVKMFVVTALSALVILALTFIVGLFFFGFTGIFSLLGVQFESFSAILLFVLYFFLLGIISDLFSKVFILLITPKLSGAVLVFLITMIIDCTFSWFALHTVDELMRSITIPITAELIVVLLLFIVDVAFEGKKEWKK</sequence>
<feature type="transmembrane region" description="Helical" evidence="1">
    <location>
        <begin position="120"/>
        <end position="141"/>
    </location>
</feature>
<feature type="transmembrane region" description="Helical" evidence="1">
    <location>
        <begin position="20"/>
        <end position="49"/>
    </location>
</feature>